<feature type="domain" description="ERV/ALR sulfhydryl oxidase" evidence="9">
    <location>
        <begin position="297"/>
        <end position="419"/>
    </location>
</feature>
<protein>
    <recommendedName>
        <fullName evidence="7">Sulfhydryl oxidase</fullName>
        <ecNumber evidence="7">1.8.3.2</ecNumber>
    </recommendedName>
</protein>
<dbReference type="GO" id="GO:0006457">
    <property type="term" value="P:protein folding"/>
    <property type="evidence" value="ECO:0007669"/>
    <property type="project" value="TreeGrafter"/>
</dbReference>
<evidence type="ECO:0000256" key="6">
    <source>
        <dbReference type="ARBA" id="ARBA00023157"/>
    </source>
</evidence>
<evidence type="ECO:0000256" key="5">
    <source>
        <dbReference type="ARBA" id="ARBA00023002"/>
    </source>
</evidence>
<keyword evidence="3 8" id="KW-0732">Signal</keyword>
<keyword evidence="4 7" id="KW-0274">FAD</keyword>
<dbReference type="AlphaFoldDB" id="A0A7S4MFC9"/>
<name>A0A7S4MFC9_9STRA</name>
<evidence type="ECO:0000256" key="2">
    <source>
        <dbReference type="ARBA" id="ARBA00022630"/>
    </source>
</evidence>
<dbReference type="GO" id="GO:0016971">
    <property type="term" value="F:flavin-dependent sulfhydryl oxidase activity"/>
    <property type="evidence" value="ECO:0007669"/>
    <property type="project" value="InterPro"/>
</dbReference>
<comment type="catalytic activity">
    <reaction evidence="7">
        <text>2 R'C(R)SH + O2 = R'C(R)S-S(R)CR' + H2O2</text>
        <dbReference type="Rhea" id="RHEA:17357"/>
        <dbReference type="ChEBI" id="CHEBI:15379"/>
        <dbReference type="ChEBI" id="CHEBI:16240"/>
        <dbReference type="ChEBI" id="CHEBI:16520"/>
        <dbReference type="ChEBI" id="CHEBI:17412"/>
        <dbReference type="EC" id="1.8.3.2"/>
    </reaction>
</comment>
<dbReference type="PANTHER" id="PTHR22897">
    <property type="entry name" value="QUIESCIN Q6-RELATED SULFHYDRYL OXIDASE"/>
    <property type="match status" value="1"/>
</dbReference>
<dbReference type="EC" id="1.8.3.2" evidence="7"/>
<sequence>MRSFSSLLVSLAAISLVLFTPRCASQLLSIPQHSPREIYVGSDPYSGENCPGDYLPGIDAGDRGIFSHDRDSFCVKWIGGIETSSGAKPGECESGCLQCPDPPENCSLGRYLRNQGGCCVVREPCICDDEQAAHWKASLSEMANNRNEFGVDSTVLSQLIGSGEIGKSGDDVGRRFKKYRKGEAAIQKVVSNVDEIAASTYKRSTADVFNDASLSLDVAFRFGIFMSRSPLSKAKEDVLREWINLLKYALPADMKQSHEQLDALTLKFDDVVQSEDALREAIEHVRFERNDWSLACSYGQPHKGYTCGLWALLHIATVGVVETNETQSSSKKVSTAHAADIMRNFIEHFFDCKECREYFLKMYDECFFGRCKRLSTDTSLLKESTRELPLWLSKAHNAVNVRLLRERRSRENKPMPTREEVKSVRWPHETECPHCWQEDGTWDDNEVYKHLKSEYGSSGFKQSKLNKQGLERLITHEGELANISVVEHSQSSLIPLAALLVPGIFWLFRQKLRNDAIGRSKER</sequence>
<dbReference type="PROSITE" id="PS51324">
    <property type="entry name" value="ERV_ALR"/>
    <property type="match status" value="1"/>
</dbReference>
<evidence type="ECO:0000256" key="1">
    <source>
        <dbReference type="ARBA" id="ARBA00001974"/>
    </source>
</evidence>
<evidence type="ECO:0000256" key="4">
    <source>
        <dbReference type="ARBA" id="ARBA00022827"/>
    </source>
</evidence>
<dbReference type="SUPFAM" id="SSF69000">
    <property type="entry name" value="FAD-dependent thiol oxidase"/>
    <property type="match status" value="1"/>
</dbReference>
<feature type="signal peptide" evidence="8">
    <location>
        <begin position="1"/>
        <end position="25"/>
    </location>
</feature>
<gene>
    <name evidence="10" type="ORF">OAUR00152_LOCUS7886</name>
</gene>
<dbReference type="EMBL" id="HBKQ01011675">
    <property type="protein sequence ID" value="CAE2219788.1"/>
    <property type="molecule type" value="Transcribed_RNA"/>
</dbReference>
<evidence type="ECO:0000313" key="10">
    <source>
        <dbReference type="EMBL" id="CAE2219788.1"/>
    </source>
</evidence>
<reference evidence="10" key="1">
    <citation type="submission" date="2021-01" db="EMBL/GenBank/DDBJ databases">
        <authorList>
            <person name="Corre E."/>
            <person name="Pelletier E."/>
            <person name="Niang G."/>
            <person name="Scheremetjew M."/>
            <person name="Finn R."/>
            <person name="Kale V."/>
            <person name="Holt S."/>
            <person name="Cochrane G."/>
            <person name="Meng A."/>
            <person name="Brown T."/>
            <person name="Cohen L."/>
        </authorList>
    </citation>
    <scope>NUCLEOTIDE SEQUENCE</scope>
    <source>
        <strain evidence="10">Isolate 1302-5</strain>
    </source>
</reference>
<evidence type="ECO:0000256" key="3">
    <source>
        <dbReference type="ARBA" id="ARBA00022729"/>
    </source>
</evidence>
<evidence type="ECO:0000259" key="9">
    <source>
        <dbReference type="PROSITE" id="PS51324"/>
    </source>
</evidence>
<dbReference type="Gene3D" id="1.20.120.310">
    <property type="entry name" value="ERV/ALR sulfhydryl oxidase domain"/>
    <property type="match status" value="1"/>
</dbReference>
<dbReference type="InterPro" id="IPR017905">
    <property type="entry name" value="ERV/ALR_sulphydryl_oxidase"/>
</dbReference>
<evidence type="ECO:0000256" key="7">
    <source>
        <dbReference type="RuleBase" id="RU371123"/>
    </source>
</evidence>
<keyword evidence="2 7" id="KW-0285">Flavoprotein</keyword>
<dbReference type="GO" id="GO:0003756">
    <property type="term" value="F:protein disulfide isomerase activity"/>
    <property type="evidence" value="ECO:0007669"/>
    <property type="project" value="TreeGrafter"/>
</dbReference>
<dbReference type="InterPro" id="IPR036774">
    <property type="entry name" value="ERV/ALR_sulphydryl_oxid_sf"/>
</dbReference>
<accession>A0A7S4MFC9</accession>
<dbReference type="Pfam" id="PF04777">
    <property type="entry name" value="Evr1_Alr"/>
    <property type="match status" value="1"/>
</dbReference>
<evidence type="ECO:0000256" key="8">
    <source>
        <dbReference type="SAM" id="SignalP"/>
    </source>
</evidence>
<dbReference type="InterPro" id="IPR039798">
    <property type="entry name" value="Sulfhydryl_oxidase"/>
</dbReference>
<dbReference type="GO" id="GO:0005615">
    <property type="term" value="C:extracellular space"/>
    <property type="evidence" value="ECO:0007669"/>
    <property type="project" value="TreeGrafter"/>
</dbReference>
<keyword evidence="6" id="KW-1015">Disulfide bond</keyword>
<dbReference type="PANTHER" id="PTHR22897:SF8">
    <property type="entry name" value="SULFHYDRYL OXIDASE"/>
    <property type="match status" value="1"/>
</dbReference>
<comment type="cofactor">
    <cofactor evidence="1 7">
        <name>FAD</name>
        <dbReference type="ChEBI" id="CHEBI:57692"/>
    </cofactor>
</comment>
<keyword evidence="5 7" id="KW-0560">Oxidoreductase</keyword>
<proteinExistence type="predicted"/>
<feature type="chain" id="PRO_5030851946" description="Sulfhydryl oxidase" evidence="8">
    <location>
        <begin position="26"/>
        <end position="523"/>
    </location>
</feature>
<organism evidence="10">
    <name type="scientific">Odontella aurita</name>
    <dbReference type="NCBI Taxonomy" id="265563"/>
    <lineage>
        <taxon>Eukaryota</taxon>
        <taxon>Sar</taxon>
        <taxon>Stramenopiles</taxon>
        <taxon>Ochrophyta</taxon>
        <taxon>Bacillariophyta</taxon>
        <taxon>Mediophyceae</taxon>
        <taxon>Biddulphiophycidae</taxon>
        <taxon>Eupodiscales</taxon>
        <taxon>Odontellaceae</taxon>
        <taxon>Odontella</taxon>
    </lineage>
</organism>
<dbReference type="GO" id="GO:0000139">
    <property type="term" value="C:Golgi membrane"/>
    <property type="evidence" value="ECO:0007669"/>
    <property type="project" value="TreeGrafter"/>
</dbReference>